<name>A0A8J5WS08_ZIZPA</name>
<dbReference type="AlphaFoldDB" id="A0A8J5WS08"/>
<sequence length="921" mass="101141">MPTKGQFSRERNAKVTSSRDGRQRGNSQDQFVQVKVTSSRDGRQRGNSQDQFVQVPNEKVVVGSGNIDVKFEDRIRVVKNDKFRRQRESRSADGGGSLKSSKPWPGRKATTVDELVKHMSNVPSYLQHKETTDHLQDKALNVGVLEWGLLARWSHQQKHDFSSSHGASPSNTSRSVIFSSPSQSSASPSSKSLESNQSPTLDDHQYCSMEFQRSCLVDKHHGKARYSPSPNSAVLSLLPVHGNDFSESSRSYDDFNLSNISLPSNSILADTESSTPNEMVDDEETTRKIEEAVHHCARRLFTDDDNIGRSFFTTHNHDSACNDFKHNSGMTGEIYESVVPSAVMEMERNGSMSPAGFSKDSGRSHEFPRIPYSCALPIMDSAKELVTSSTSTRGGSVCATVTTGENCNQKQTAWAASERTPRISAKFSDMDVLPHCYIVSDPNRVSRCSSLKEAPYTRQPEAIAPVDKINGDKSSNNKGSRRSPLRRMLDPLLKSRQSSTSGPIQPSFVPKCHLPGHQSLNLGGSALQNVQCRSVDSIVNSNYQAETNTNLPPRILFNSGRYIHQERDSTTRQALLQLAWKNGLPLFMLSYGDSDILAATVRRGISDKNDLESTYTLFAVEEPKKRGGAWIKAGTKNKKNQLVSNVIGEMRVSRRKSRCYQGGKNHVHREFVLVGSEQLSPSEESGESHVSREFALFISAVTQQEAETSRQSSSQTSSRSMSAPVDCSCPPLGNFHPNMRNARSAAASVLAVLPNGFHGTSTSGHPLPLIERWKSGGSCDCGGWDEGCMLSVLSNDDAGESIGDKSILANQTMDDGSQRFDLLVQGRSREDSLAFSMVSFKEGLYTVEFRSSIALLQAFAMCIVMLHGKHPSRMQVGVVQASQEHAPLPDHKLDKVVAASQGRAPASYVPHRPPLSPVGRA</sequence>
<feature type="region of interest" description="Disordered" evidence="1">
    <location>
        <begin position="160"/>
        <end position="201"/>
    </location>
</feature>
<feature type="region of interest" description="Disordered" evidence="1">
    <location>
        <begin position="705"/>
        <end position="725"/>
    </location>
</feature>
<organism evidence="2 3">
    <name type="scientific">Zizania palustris</name>
    <name type="common">Northern wild rice</name>
    <dbReference type="NCBI Taxonomy" id="103762"/>
    <lineage>
        <taxon>Eukaryota</taxon>
        <taxon>Viridiplantae</taxon>
        <taxon>Streptophyta</taxon>
        <taxon>Embryophyta</taxon>
        <taxon>Tracheophyta</taxon>
        <taxon>Spermatophyta</taxon>
        <taxon>Magnoliopsida</taxon>
        <taxon>Liliopsida</taxon>
        <taxon>Poales</taxon>
        <taxon>Poaceae</taxon>
        <taxon>BOP clade</taxon>
        <taxon>Oryzoideae</taxon>
        <taxon>Oryzeae</taxon>
        <taxon>Zizaniinae</taxon>
        <taxon>Zizania</taxon>
    </lineage>
</organism>
<dbReference type="PANTHER" id="PTHR31390:SF12">
    <property type="entry name" value="PUTATIVE (DUF3527)-RELATED"/>
    <property type="match status" value="1"/>
</dbReference>
<dbReference type="PANTHER" id="PTHR31390">
    <property type="entry name" value="EXPRESSED PROTEIN"/>
    <property type="match status" value="1"/>
</dbReference>
<dbReference type="OrthoDB" id="1898655at2759"/>
<feature type="region of interest" description="Disordered" evidence="1">
    <location>
        <begin position="1"/>
        <end position="52"/>
    </location>
</feature>
<dbReference type="Pfam" id="PF12043">
    <property type="entry name" value="DUF3527"/>
    <property type="match status" value="2"/>
</dbReference>
<evidence type="ECO:0008006" key="4">
    <source>
        <dbReference type="Google" id="ProtNLM"/>
    </source>
</evidence>
<dbReference type="EMBL" id="JAAALK010000079">
    <property type="protein sequence ID" value="KAG8096621.1"/>
    <property type="molecule type" value="Genomic_DNA"/>
</dbReference>
<feature type="compositionally biased region" description="Polar residues" evidence="1">
    <location>
        <begin position="163"/>
        <end position="172"/>
    </location>
</feature>
<feature type="compositionally biased region" description="Polar residues" evidence="1">
    <location>
        <begin position="24"/>
        <end position="37"/>
    </location>
</feature>
<protein>
    <recommendedName>
        <fullName evidence="4">DUF3527 domain-containing protein</fullName>
    </recommendedName>
</protein>
<evidence type="ECO:0000313" key="3">
    <source>
        <dbReference type="Proteomes" id="UP000729402"/>
    </source>
</evidence>
<dbReference type="EMBL" id="JAAALK010000079">
    <property type="protein sequence ID" value="KAG8096620.1"/>
    <property type="molecule type" value="Genomic_DNA"/>
</dbReference>
<feature type="compositionally biased region" description="Low complexity" evidence="1">
    <location>
        <begin position="705"/>
        <end position="723"/>
    </location>
</feature>
<feature type="compositionally biased region" description="Pro residues" evidence="1">
    <location>
        <begin position="911"/>
        <end position="921"/>
    </location>
</feature>
<reference evidence="2" key="2">
    <citation type="submission" date="2021-02" db="EMBL/GenBank/DDBJ databases">
        <authorList>
            <person name="Kimball J.A."/>
            <person name="Haas M.W."/>
            <person name="Macchietto M."/>
            <person name="Kono T."/>
            <person name="Duquette J."/>
            <person name="Shao M."/>
        </authorList>
    </citation>
    <scope>NUCLEOTIDE SEQUENCE</scope>
    <source>
        <tissue evidence="2">Fresh leaf tissue</tissue>
    </source>
</reference>
<comment type="caution">
    <text evidence="2">The sequence shown here is derived from an EMBL/GenBank/DDBJ whole genome shotgun (WGS) entry which is preliminary data.</text>
</comment>
<accession>A0A8J5WS08</accession>
<dbReference type="InterPro" id="IPR021916">
    <property type="entry name" value="DUF3527"/>
</dbReference>
<proteinExistence type="predicted"/>
<feature type="compositionally biased region" description="Basic and acidic residues" evidence="1">
    <location>
        <begin position="7"/>
        <end position="23"/>
    </location>
</feature>
<feature type="region of interest" description="Disordered" evidence="1">
    <location>
        <begin position="900"/>
        <end position="921"/>
    </location>
</feature>
<feature type="compositionally biased region" description="Low complexity" evidence="1">
    <location>
        <begin position="173"/>
        <end position="195"/>
    </location>
</feature>
<keyword evidence="3" id="KW-1185">Reference proteome</keyword>
<feature type="region of interest" description="Disordered" evidence="1">
    <location>
        <begin position="84"/>
        <end position="109"/>
    </location>
</feature>
<reference evidence="2" key="1">
    <citation type="journal article" date="2021" name="bioRxiv">
        <title>Whole Genome Assembly and Annotation of Northern Wild Rice, Zizania palustris L., Supports a Whole Genome Duplication in the Zizania Genus.</title>
        <authorList>
            <person name="Haas M."/>
            <person name="Kono T."/>
            <person name="Macchietto M."/>
            <person name="Millas R."/>
            <person name="McGilp L."/>
            <person name="Shao M."/>
            <person name="Duquette J."/>
            <person name="Hirsch C.N."/>
            <person name="Kimball J."/>
        </authorList>
    </citation>
    <scope>NUCLEOTIDE SEQUENCE</scope>
    <source>
        <tissue evidence="2">Fresh leaf tissue</tissue>
    </source>
</reference>
<evidence type="ECO:0000313" key="2">
    <source>
        <dbReference type="EMBL" id="KAG8096620.1"/>
    </source>
</evidence>
<dbReference type="Proteomes" id="UP000729402">
    <property type="component" value="Unassembled WGS sequence"/>
</dbReference>
<feature type="region of interest" description="Disordered" evidence="1">
    <location>
        <begin position="462"/>
        <end position="487"/>
    </location>
</feature>
<evidence type="ECO:0000256" key="1">
    <source>
        <dbReference type="SAM" id="MobiDB-lite"/>
    </source>
</evidence>
<gene>
    <name evidence="2" type="ORF">GUJ93_ZPchr0013g34718</name>
</gene>